<feature type="region of interest" description="Disordered" evidence="1">
    <location>
        <begin position="136"/>
        <end position="200"/>
    </location>
</feature>
<evidence type="ECO:0000313" key="3">
    <source>
        <dbReference type="Proteomes" id="UP000053257"/>
    </source>
</evidence>
<evidence type="ECO:0000313" key="2">
    <source>
        <dbReference type="EMBL" id="KIP02890.1"/>
    </source>
</evidence>
<accession>A0A0C3S4C6</accession>
<reference evidence="2 3" key="1">
    <citation type="journal article" date="2014" name="PLoS Genet.">
        <title>Analysis of the Phlebiopsis gigantea genome, transcriptome and secretome provides insight into its pioneer colonization strategies of wood.</title>
        <authorList>
            <person name="Hori C."/>
            <person name="Ishida T."/>
            <person name="Igarashi K."/>
            <person name="Samejima M."/>
            <person name="Suzuki H."/>
            <person name="Master E."/>
            <person name="Ferreira P."/>
            <person name="Ruiz-Duenas F.J."/>
            <person name="Held B."/>
            <person name="Canessa P."/>
            <person name="Larrondo L.F."/>
            <person name="Schmoll M."/>
            <person name="Druzhinina I.S."/>
            <person name="Kubicek C.P."/>
            <person name="Gaskell J.A."/>
            <person name="Kersten P."/>
            <person name="St John F."/>
            <person name="Glasner J."/>
            <person name="Sabat G."/>
            <person name="Splinter BonDurant S."/>
            <person name="Syed K."/>
            <person name="Yadav J."/>
            <person name="Mgbeahuruike A.C."/>
            <person name="Kovalchuk A."/>
            <person name="Asiegbu F.O."/>
            <person name="Lackner G."/>
            <person name="Hoffmeister D."/>
            <person name="Rencoret J."/>
            <person name="Gutierrez A."/>
            <person name="Sun H."/>
            <person name="Lindquist E."/>
            <person name="Barry K."/>
            <person name="Riley R."/>
            <person name="Grigoriev I.V."/>
            <person name="Henrissat B."/>
            <person name="Kues U."/>
            <person name="Berka R.M."/>
            <person name="Martinez A.T."/>
            <person name="Covert S.F."/>
            <person name="Blanchette R.A."/>
            <person name="Cullen D."/>
        </authorList>
    </citation>
    <scope>NUCLEOTIDE SEQUENCE [LARGE SCALE GENOMIC DNA]</scope>
    <source>
        <strain evidence="2 3">11061_1 CR5-6</strain>
    </source>
</reference>
<dbReference type="HOGENOM" id="CLU_083660_0_0_1"/>
<proteinExistence type="predicted"/>
<gene>
    <name evidence="2" type="ORF">PHLGIDRAFT_111507</name>
</gene>
<feature type="compositionally biased region" description="Low complexity" evidence="1">
    <location>
        <begin position="138"/>
        <end position="200"/>
    </location>
</feature>
<keyword evidence="3" id="KW-1185">Reference proteome</keyword>
<sequence length="252" mass="25603">MVASALAAPFQAEAVGPGGTLVVVDPKITSPTQDTVWVVGNQYNVTWFVDNSNLPPLVNITNVQGEVVLGQFNGDGEKLYLDSPLAQGFLITDSHAVITVPKVDDGNYIIVLLGDSGNQSPQFKIVNNPLSSILDPQSTSASASSSSPSATTSSTSLITSQTSSSTVSETLSESSGSTPAVTASSPSSTSHSSSGSATSTISTLSGSANVTASRTSSVPTASQSSNSATLWCTVNFPMLAFTSAAISVVFTL</sequence>
<evidence type="ECO:0000256" key="1">
    <source>
        <dbReference type="SAM" id="MobiDB-lite"/>
    </source>
</evidence>
<dbReference type="Proteomes" id="UP000053257">
    <property type="component" value="Unassembled WGS sequence"/>
</dbReference>
<dbReference type="OrthoDB" id="3199367at2759"/>
<organism evidence="2 3">
    <name type="scientific">Phlebiopsis gigantea (strain 11061_1 CR5-6)</name>
    <name type="common">White-rot fungus</name>
    <name type="synonym">Peniophora gigantea</name>
    <dbReference type="NCBI Taxonomy" id="745531"/>
    <lineage>
        <taxon>Eukaryota</taxon>
        <taxon>Fungi</taxon>
        <taxon>Dikarya</taxon>
        <taxon>Basidiomycota</taxon>
        <taxon>Agaricomycotina</taxon>
        <taxon>Agaricomycetes</taxon>
        <taxon>Polyporales</taxon>
        <taxon>Phanerochaetaceae</taxon>
        <taxon>Phlebiopsis</taxon>
    </lineage>
</organism>
<dbReference type="EMBL" id="KN840646">
    <property type="protein sequence ID" value="KIP02890.1"/>
    <property type="molecule type" value="Genomic_DNA"/>
</dbReference>
<dbReference type="STRING" id="745531.A0A0C3S4C6"/>
<dbReference type="AlphaFoldDB" id="A0A0C3S4C6"/>
<name>A0A0C3S4C6_PHLG1</name>
<protein>
    <submittedName>
        <fullName evidence="2">Uncharacterized protein</fullName>
    </submittedName>
</protein>